<feature type="compositionally biased region" description="Polar residues" evidence="1">
    <location>
        <begin position="72"/>
        <end position="86"/>
    </location>
</feature>
<name>A0A7J7CNV7_TRIWF</name>
<dbReference type="PANTHER" id="PTHR34268:SF8">
    <property type="entry name" value="FAE DOMAIN-CONTAINING PROTEIN"/>
    <property type="match status" value="1"/>
</dbReference>
<dbReference type="Proteomes" id="UP000593562">
    <property type="component" value="Unassembled WGS sequence"/>
</dbReference>
<dbReference type="AlphaFoldDB" id="A0A7J7CNV7"/>
<protein>
    <submittedName>
        <fullName evidence="3">Uncharacterized protein</fullName>
    </submittedName>
</protein>
<keyword evidence="2" id="KW-0472">Membrane</keyword>
<accession>A0A7J7CNV7</accession>
<evidence type="ECO:0000313" key="4">
    <source>
        <dbReference type="Proteomes" id="UP000593562"/>
    </source>
</evidence>
<evidence type="ECO:0000313" key="3">
    <source>
        <dbReference type="EMBL" id="KAF5735731.1"/>
    </source>
</evidence>
<keyword evidence="4" id="KW-1185">Reference proteome</keyword>
<keyword evidence="2" id="KW-1133">Transmembrane helix</keyword>
<sequence length="95" mass="10603">MALMESCLEEILMKVALFVLVQALVYVILSKSSNIFSKNKTIRSFSFKPPRSISIRRILAAVSDLPAGDEPSPSSRGLKRSSTQEYSPFIDDYES</sequence>
<dbReference type="OrthoDB" id="999321at2759"/>
<organism evidence="3 4">
    <name type="scientific">Tripterygium wilfordii</name>
    <name type="common">Thunder God vine</name>
    <dbReference type="NCBI Taxonomy" id="458696"/>
    <lineage>
        <taxon>Eukaryota</taxon>
        <taxon>Viridiplantae</taxon>
        <taxon>Streptophyta</taxon>
        <taxon>Embryophyta</taxon>
        <taxon>Tracheophyta</taxon>
        <taxon>Spermatophyta</taxon>
        <taxon>Magnoliopsida</taxon>
        <taxon>eudicotyledons</taxon>
        <taxon>Gunneridae</taxon>
        <taxon>Pentapetalae</taxon>
        <taxon>rosids</taxon>
        <taxon>fabids</taxon>
        <taxon>Celastrales</taxon>
        <taxon>Celastraceae</taxon>
        <taxon>Tripterygium</taxon>
    </lineage>
</organism>
<reference evidence="3 4" key="1">
    <citation type="journal article" date="2020" name="Nat. Commun.">
        <title>Genome of Tripterygium wilfordii and identification of cytochrome P450 involved in triptolide biosynthesis.</title>
        <authorList>
            <person name="Tu L."/>
            <person name="Su P."/>
            <person name="Zhang Z."/>
            <person name="Gao L."/>
            <person name="Wang J."/>
            <person name="Hu T."/>
            <person name="Zhou J."/>
            <person name="Zhang Y."/>
            <person name="Zhao Y."/>
            <person name="Liu Y."/>
            <person name="Song Y."/>
            <person name="Tong Y."/>
            <person name="Lu Y."/>
            <person name="Yang J."/>
            <person name="Xu C."/>
            <person name="Jia M."/>
            <person name="Peters R.J."/>
            <person name="Huang L."/>
            <person name="Gao W."/>
        </authorList>
    </citation>
    <scope>NUCLEOTIDE SEQUENCE [LARGE SCALE GENOMIC DNA]</scope>
    <source>
        <strain evidence="4">cv. XIE 37</strain>
        <tissue evidence="3">Leaf</tissue>
    </source>
</reference>
<proteinExistence type="predicted"/>
<dbReference type="EMBL" id="JAAARO010000015">
    <property type="protein sequence ID" value="KAF5735731.1"/>
    <property type="molecule type" value="Genomic_DNA"/>
</dbReference>
<evidence type="ECO:0000256" key="1">
    <source>
        <dbReference type="SAM" id="MobiDB-lite"/>
    </source>
</evidence>
<gene>
    <name evidence="3" type="ORF">HS088_TW15G01247</name>
</gene>
<feature type="transmembrane region" description="Helical" evidence="2">
    <location>
        <begin position="12"/>
        <end position="29"/>
    </location>
</feature>
<dbReference type="InParanoid" id="A0A7J7CNV7"/>
<evidence type="ECO:0000256" key="2">
    <source>
        <dbReference type="SAM" id="Phobius"/>
    </source>
</evidence>
<feature type="region of interest" description="Disordered" evidence="1">
    <location>
        <begin position="65"/>
        <end position="95"/>
    </location>
</feature>
<comment type="caution">
    <text evidence="3">The sequence shown here is derived from an EMBL/GenBank/DDBJ whole genome shotgun (WGS) entry which is preliminary data.</text>
</comment>
<dbReference type="PANTHER" id="PTHR34268">
    <property type="entry name" value="OS01G0321850 PROTEIN"/>
    <property type="match status" value="1"/>
</dbReference>
<keyword evidence="2" id="KW-0812">Transmembrane</keyword>
<dbReference type="FunCoup" id="A0A7J7CNV7">
    <property type="interactions" value="111"/>
</dbReference>